<proteinExistence type="predicted"/>
<keyword evidence="3" id="KW-1185">Reference proteome</keyword>
<reference evidence="2 3" key="1">
    <citation type="submission" date="2016-02" db="EMBL/GenBank/DDBJ databases">
        <title>Genome analysis of coral dinoflagellate symbionts highlights evolutionary adaptations to a symbiotic lifestyle.</title>
        <authorList>
            <person name="Aranda M."/>
            <person name="Li Y."/>
            <person name="Liew Y.J."/>
            <person name="Baumgarten S."/>
            <person name="Simakov O."/>
            <person name="Wilson M."/>
            <person name="Piel J."/>
            <person name="Ashoor H."/>
            <person name="Bougouffa S."/>
            <person name="Bajic V.B."/>
            <person name="Ryu T."/>
            <person name="Ravasi T."/>
            <person name="Bayer T."/>
            <person name="Micklem G."/>
            <person name="Kim H."/>
            <person name="Bhak J."/>
            <person name="Lajeunesse T.C."/>
            <person name="Voolstra C.R."/>
        </authorList>
    </citation>
    <scope>NUCLEOTIDE SEQUENCE [LARGE SCALE GENOMIC DNA]</scope>
    <source>
        <strain evidence="2 3">CCMP2467</strain>
    </source>
</reference>
<dbReference type="Proteomes" id="UP000186817">
    <property type="component" value="Unassembled WGS sequence"/>
</dbReference>
<sequence>MRASMAISGGLTMLKGGIGPAVTVAMTFTVTMLSHHPMARDPAMPKNISFPATSRHVSKPTKGEHDTGHDQQAKREGCQWRQTFTHAAGKVHWDHIYATELFSNYTLRPLHDYVMAQEHVAVAKIRDHLRKVPPRYVVALKTDCLVFQDLPKKFLPAVRELTARKHQDGTPVYRFEECKRLEGEYREPRIEAPYLTCYGPELLAPPEPLSRYFGTCMAVGSKERDQASASTGRSTMHRAPCYLKRTNEMLFIPCCMNKPAAGRDDASLSDDSISRSMVE</sequence>
<gene>
    <name evidence="2" type="ORF">AK812_SmicGene19490</name>
</gene>
<name>A0A1Q9DSE8_SYMMI</name>
<dbReference type="EMBL" id="LSRX01000408">
    <property type="protein sequence ID" value="OLP98081.1"/>
    <property type="molecule type" value="Genomic_DNA"/>
</dbReference>
<comment type="caution">
    <text evidence="2">The sequence shown here is derived from an EMBL/GenBank/DDBJ whole genome shotgun (WGS) entry which is preliminary data.</text>
</comment>
<dbReference type="OrthoDB" id="446882at2759"/>
<organism evidence="2 3">
    <name type="scientific">Symbiodinium microadriaticum</name>
    <name type="common">Dinoflagellate</name>
    <name type="synonym">Zooxanthella microadriatica</name>
    <dbReference type="NCBI Taxonomy" id="2951"/>
    <lineage>
        <taxon>Eukaryota</taxon>
        <taxon>Sar</taxon>
        <taxon>Alveolata</taxon>
        <taxon>Dinophyceae</taxon>
        <taxon>Suessiales</taxon>
        <taxon>Symbiodiniaceae</taxon>
        <taxon>Symbiodinium</taxon>
    </lineage>
</organism>
<accession>A0A1Q9DSE8</accession>
<feature type="compositionally biased region" description="Basic and acidic residues" evidence="1">
    <location>
        <begin position="61"/>
        <end position="76"/>
    </location>
</feature>
<protein>
    <submittedName>
        <fullName evidence="2">Uncharacterized protein</fullName>
    </submittedName>
</protein>
<feature type="region of interest" description="Disordered" evidence="1">
    <location>
        <begin position="41"/>
        <end position="76"/>
    </location>
</feature>
<evidence type="ECO:0000313" key="3">
    <source>
        <dbReference type="Proteomes" id="UP000186817"/>
    </source>
</evidence>
<evidence type="ECO:0000256" key="1">
    <source>
        <dbReference type="SAM" id="MobiDB-lite"/>
    </source>
</evidence>
<evidence type="ECO:0000313" key="2">
    <source>
        <dbReference type="EMBL" id="OLP98081.1"/>
    </source>
</evidence>
<dbReference type="AlphaFoldDB" id="A0A1Q9DSE8"/>